<reference evidence="3" key="1">
    <citation type="submission" date="2021-12" db="EMBL/GenBank/DDBJ databases">
        <authorList>
            <person name="Cha I.-T."/>
            <person name="Lee K.-E."/>
            <person name="Park S.-J."/>
        </authorList>
    </citation>
    <scope>NUCLEOTIDE SEQUENCE</scope>
    <source>
        <strain evidence="3">YSM-43</strain>
    </source>
</reference>
<dbReference type="RefSeq" id="WP_246915578.1">
    <property type="nucleotide sequence ID" value="NZ_CP090145.1"/>
</dbReference>
<dbReference type="PANTHER" id="PTHR46361">
    <property type="entry name" value="ELECTRON CARRIER/ PROTEIN DISULFIDE OXIDOREDUCTASE"/>
    <property type="match status" value="1"/>
</dbReference>
<dbReference type="Proteomes" id="UP000830454">
    <property type="component" value="Chromosome"/>
</dbReference>
<dbReference type="Pfam" id="PF04784">
    <property type="entry name" value="DUF547"/>
    <property type="match status" value="1"/>
</dbReference>
<evidence type="ECO:0000313" key="4">
    <source>
        <dbReference type="Proteomes" id="UP000830454"/>
    </source>
</evidence>
<dbReference type="EMBL" id="CP090145">
    <property type="protein sequence ID" value="UOX32726.1"/>
    <property type="molecule type" value="Genomic_DNA"/>
</dbReference>
<sequence length="248" mass="29496">MKKNILLLLLFLTQSATFGQYINYKFYEDFLTKYVSKEGNVDYDAIYENKKDLTMIIDRFKSIEVYDNWSKNQKLSYWINVYNVYSIKLIIDHFPINSIKDIYGSFDLRFIPYQKQLISLNYIEKEILSKTLDERIHFAINCASISCPSLNRKPFYGDILDEQLEQAAKVFINDMTKNNISRKEIKLSKIFEWFSDHFLQNNTSIISYINKYSTVKIKEQATISYLEYNWSLNSQMKFNNKEFLAASN</sequence>
<feature type="signal peptide" evidence="1">
    <location>
        <begin position="1"/>
        <end position="18"/>
    </location>
</feature>
<feature type="domain" description="DUF547" evidence="2">
    <location>
        <begin position="67"/>
        <end position="172"/>
    </location>
</feature>
<dbReference type="InterPro" id="IPR006869">
    <property type="entry name" value="DUF547"/>
</dbReference>
<protein>
    <submittedName>
        <fullName evidence="3">DUF547 domain-containing protein</fullName>
    </submittedName>
</protein>
<evidence type="ECO:0000313" key="3">
    <source>
        <dbReference type="EMBL" id="UOX32726.1"/>
    </source>
</evidence>
<gene>
    <name evidence="3" type="ORF">LXD69_11815</name>
</gene>
<name>A0ABY4HIS2_9FLAO</name>
<dbReference type="PANTHER" id="PTHR46361:SF3">
    <property type="entry name" value="ELECTRON CARRIER_ PROTEIN DISULFIDE OXIDOREDUCTASE"/>
    <property type="match status" value="1"/>
</dbReference>
<reference evidence="3" key="2">
    <citation type="submission" date="2022-04" db="EMBL/GenBank/DDBJ databases">
        <title>Complete Genome Sequence of Flavobacterium sediminilitoris YSM-43, Isolated from a Tidal Sediment.</title>
        <authorList>
            <person name="Lee P.A."/>
        </authorList>
    </citation>
    <scope>NUCLEOTIDE SEQUENCE</scope>
    <source>
        <strain evidence="3">YSM-43</strain>
    </source>
</reference>
<keyword evidence="4" id="KW-1185">Reference proteome</keyword>
<feature type="chain" id="PRO_5047233198" evidence="1">
    <location>
        <begin position="19"/>
        <end position="248"/>
    </location>
</feature>
<evidence type="ECO:0000256" key="1">
    <source>
        <dbReference type="SAM" id="SignalP"/>
    </source>
</evidence>
<accession>A0ABY4HIS2</accession>
<organism evidence="3 4">
    <name type="scientific">Flavobacterium sediminilitoris</name>
    <dbReference type="NCBI Taxonomy" id="2024526"/>
    <lineage>
        <taxon>Bacteria</taxon>
        <taxon>Pseudomonadati</taxon>
        <taxon>Bacteroidota</taxon>
        <taxon>Flavobacteriia</taxon>
        <taxon>Flavobacteriales</taxon>
        <taxon>Flavobacteriaceae</taxon>
        <taxon>Flavobacterium</taxon>
    </lineage>
</organism>
<evidence type="ECO:0000259" key="2">
    <source>
        <dbReference type="Pfam" id="PF04784"/>
    </source>
</evidence>
<keyword evidence="1" id="KW-0732">Signal</keyword>
<proteinExistence type="predicted"/>